<organism evidence="1 2">
    <name type="scientific">Grifola frondosa</name>
    <name type="common">Maitake</name>
    <name type="synonym">Polyporus frondosus</name>
    <dbReference type="NCBI Taxonomy" id="5627"/>
    <lineage>
        <taxon>Eukaryota</taxon>
        <taxon>Fungi</taxon>
        <taxon>Dikarya</taxon>
        <taxon>Basidiomycota</taxon>
        <taxon>Agaricomycotina</taxon>
        <taxon>Agaricomycetes</taxon>
        <taxon>Polyporales</taxon>
        <taxon>Grifolaceae</taxon>
        <taxon>Grifola</taxon>
    </lineage>
</organism>
<accession>A0A1C7LZX3</accession>
<name>A0A1C7LZX3_GRIFR</name>
<dbReference type="EMBL" id="LUGG01000020">
    <property type="protein sequence ID" value="OBZ68394.1"/>
    <property type="molecule type" value="Genomic_DNA"/>
</dbReference>
<evidence type="ECO:0000313" key="2">
    <source>
        <dbReference type="Proteomes" id="UP000092993"/>
    </source>
</evidence>
<dbReference type="AlphaFoldDB" id="A0A1C7LZX3"/>
<gene>
    <name evidence="1" type="ORF">A0H81_11631</name>
</gene>
<dbReference type="Proteomes" id="UP000092993">
    <property type="component" value="Unassembled WGS sequence"/>
</dbReference>
<evidence type="ECO:0000313" key="1">
    <source>
        <dbReference type="EMBL" id="OBZ68394.1"/>
    </source>
</evidence>
<comment type="caution">
    <text evidence="1">The sequence shown here is derived from an EMBL/GenBank/DDBJ whole genome shotgun (WGS) entry which is preliminary data.</text>
</comment>
<reference evidence="1 2" key="1">
    <citation type="submission" date="2016-03" db="EMBL/GenBank/DDBJ databases">
        <title>Whole genome sequencing of Grifola frondosa 9006-11.</title>
        <authorList>
            <person name="Min B."/>
            <person name="Park H."/>
            <person name="Kim J.-G."/>
            <person name="Cho H."/>
            <person name="Oh Y.-L."/>
            <person name="Kong W.-S."/>
            <person name="Choi I.-G."/>
        </authorList>
    </citation>
    <scope>NUCLEOTIDE SEQUENCE [LARGE SCALE GENOMIC DNA]</scope>
    <source>
        <strain evidence="1 2">9006-11</strain>
    </source>
</reference>
<proteinExistence type="predicted"/>
<protein>
    <submittedName>
        <fullName evidence="1">Uncharacterized protein</fullName>
    </submittedName>
</protein>
<keyword evidence="2" id="KW-1185">Reference proteome</keyword>
<sequence length="83" mass="9310">MSLLDLAGILPCANQSERRGLQCAVFLPSSMNERENIMDFYESAAKTVYKKPLRNSTYGFRVGLLQRVCSRNKETGASVVKHL</sequence>